<dbReference type="OrthoDB" id="1523296at2"/>
<dbReference type="Pfam" id="PF06996">
    <property type="entry name" value="T6SS_TssG"/>
    <property type="match status" value="1"/>
</dbReference>
<dbReference type="PANTHER" id="PTHR35564">
    <property type="match status" value="1"/>
</dbReference>
<keyword evidence="2" id="KW-1185">Reference proteome</keyword>
<name>A0A370Q6Z8_9GAMM</name>
<dbReference type="Proteomes" id="UP000254848">
    <property type="component" value="Unassembled WGS sequence"/>
</dbReference>
<comment type="caution">
    <text evidence="1">The sequence shown here is derived from an EMBL/GenBank/DDBJ whole genome shotgun (WGS) entry which is preliminary data.</text>
</comment>
<proteinExistence type="predicted"/>
<evidence type="ECO:0000313" key="1">
    <source>
        <dbReference type="EMBL" id="RDK84133.1"/>
    </source>
</evidence>
<accession>A0A370Q6Z8</accession>
<dbReference type="AlphaFoldDB" id="A0A370Q6Z8"/>
<organism evidence="1 2">
    <name type="scientific">Enterobacillus tribolii</name>
    <dbReference type="NCBI Taxonomy" id="1487935"/>
    <lineage>
        <taxon>Bacteria</taxon>
        <taxon>Pseudomonadati</taxon>
        <taxon>Pseudomonadota</taxon>
        <taxon>Gammaproteobacteria</taxon>
        <taxon>Enterobacterales</taxon>
        <taxon>Hafniaceae</taxon>
        <taxon>Enterobacillus</taxon>
    </lineage>
</organism>
<protein>
    <submittedName>
        <fullName evidence="1">Type VI secretion system protein ImpH</fullName>
    </submittedName>
</protein>
<gene>
    <name evidence="1" type="ORF">C8D90_11452</name>
</gene>
<dbReference type="RefSeq" id="WP_115460326.1">
    <property type="nucleotide sequence ID" value="NZ_QRAP01000014.1"/>
</dbReference>
<sequence length="359" mass="40674">MSESAAPRINALYRLPDDFWPRLIAQPYKTDLFQLLRRIDAQGGQAYPLGRAPLPRHEMLRLGQEPSLSFAPSTLSGVRPRPGTPLHEVSIYSFGLFGPNGPLPLHLTEYVRGRIHHHHDTALADFANLFHHRLTLLFYRAWADAQPTVSLDRPDNHKFDDYMSSLIGNGQPAQRNCDSLSDHAKHFMTGHLTRHSRDPEGLSKILRHYFRVPVRIVENVPQWMMVDRRDQAQLRKGRTARRLGQSSFLGIAVRDVQHKFRIELGPMPLETYEGFLPGGKLCQQLRDWVRQYLGIEFVWEVKLILAKASHGGMSLGGGQKLGLSSWSVTEKSRRDAGDLVFSLEGLENSGGRVVPEGMR</sequence>
<dbReference type="NCBIfam" id="TIGR03347">
    <property type="entry name" value="VI_chp_1"/>
    <property type="match status" value="1"/>
</dbReference>
<dbReference type="EMBL" id="QRAP01000014">
    <property type="protein sequence ID" value="RDK84133.1"/>
    <property type="molecule type" value="Genomic_DNA"/>
</dbReference>
<dbReference type="InterPro" id="IPR010732">
    <property type="entry name" value="T6SS_TssG-like"/>
</dbReference>
<dbReference type="PANTHER" id="PTHR35564:SF4">
    <property type="entry name" value="CYTOPLASMIC PROTEIN"/>
    <property type="match status" value="1"/>
</dbReference>
<reference evidence="1 2" key="1">
    <citation type="submission" date="2018-07" db="EMBL/GenBank/DDBJ databases">
        <title>Genomic Encyclopedia of Type Strains, Phase IV (KMG-IV): sequencing the most valuable type-strain genomes for metagenomic binning, comparative biology and taxonomic classification.</title>
        <authorList>
            <person name="Goeker M."/>
        </authorList>
    </citation>
    <scope>NUCLEOTIDE SEQUENCE [LARGE SCALE GENOMIC DNA]</scope>
    <source>
        <strain evidence="1 2">DSM 103736</strain>
    </source>
</reference>
<evidence type="ECO:0000313" key="2">
    <source>
        <dbReference type="Proteomes" id="UP000254848"/>
    </source>
</evidence>